<organism evidence="1 2">
    <name type="scientific">Ambrosiozyma monospora</name>
    <name type="common">Yeast</name>
    <name type="synonym">Endomycopsis monosporus</name>
    <dbReference type="NCBI Taxonomy" id="43982"/>
    <lineage>
        <taxon>Eukaryota</taxon>
        <taxon>Fungi</taxon>
        <taxon>Dikarya</taxon>
        <taxon>Ascomycota</taxon>
        <taxon>Saccharomycotina</taxon>
        <taxon>Pichiomycetes</taxon>
        <taxon>Pichiales</taxon>
        <taxon>Pichiaceae</taxon>
        <taxon>Ambrosiozyma</taxon>
    </lineage>
</organism>
<name>A0ACB5T533_AMBMO</name>
<dbReference type="EMBL" id="BSXS01003458">
    <property type="protein sequence ID" value="GME81327.1"/>
    <property type="molecule type" value="Genomic_DNA"/>
</dbReference>
<reference evidence="1" key="1">
    <citation type="submission" date="2023-04" db="EMBL/GenBank/DDBJ databases">
        <title>Ambrosiozyma monospora NBRC 10751.</title>
        <authorList>
            <person name="Ichikawa N."/>
            <person name="Sato H."/>
            <person name="Tonouchi N."/>
        </authorList>
    </citation>
    <scope>NUCLEOTIDE SEQUENCE</scope>
    <source>
        <strain evidence="1">NBRC 10751</strain>
    </source>
</reference>
<proteinExistence type="predicted"/>
<gene>
    <name evidence="1" type="ORF">Amon02_000487200</name>
</gene>
<evidence type="ECO:0000313" key="1">
    <source>
        <dbReference type="EMBL" id="GME81327.1"/>
    </source>
</evidence>
<evidence type="ECO:0000313" key="2">
    <source>
        <dbReference type="Proteomes" id="UP001165064"/>
    </source>
</evidence>
<accession>A0ACB5T533</accession>
<keyword evidence="2" id="KW-1185">Reference proteome</keyword>
<comment type="caution">
    <text evidence="1">The sequence shown here is derived from an EMBL/GenBank/DDBJ whole genome shotgun (WGS) entry which is preliminary data.</text>
</comment>
<sequence>MDNEWENQVYEGQWEITLDGKVKIDSCGPVANYRFVDEFQIVDGGKYAMHHKLDWIRMGYIRLIENRNRDRNGNGNGANGNVNGNANGQRDGAGNVNRQRGGGGVNGPGNGEDDDHRDEEDNVERVIGDLNIDNERSFRFSRVKSYYESSFYEN</sequence>
<dbReference type="Proteomes" id="UP001165064">
    <property type="component" value="Unassembled WGS sequence"/>
</dbReference>
<protein>
    <submittedName>
        <fullName evidence="1">Unnamed protein product</fullName>
    </submittedName>
</protein>